<protein>
    <recommendedName>
        <fullName evidence="1">EthD domain-containing protein</fullName>
    </recommendedName>
</protein>
<dbReference type="InterPro" id="IPR011008">
    <property type="entry name" value="Dimeric_a/b-barrel"/>
</dbReference>
<organism evidence="2 3">
    <name type="scientific">Anaeromyxobacter oryzae</name>
    <dbReference type="NCBI Taxonomy" id="2918170"/>
    <lineage>
        <taxon>Bacteria</taxon>
        <taxon>Pseudomonadati</taxon>
        <taxon>Myxococcota</taxon>
        <taxon>Myxococcia</taxon>
        <taxon>Myxococcales</taxon>
        <taxon>Cystobacterineae</taxon>
        <taxon>Anaeromyxobacteraceae</taxon>
        <taxon>Anaeromyxobacter</taxon>
    </lineage>
</organism>
<dbReference type="NCBIfam" id="TIGR02118">
    <property type="entry name" value="EthD family reductase"/>
    <property type="match status" value="1"/>
</dbReference>
<accession>A0ABN6MXL3</accession>
<name>A0ABN6MXL3_9BACT</name>
<gene>
    <name evidence="2" type="ORF">AMOR_47080</name>
</gene>
<dbReference type="Proteomes" id="UP001162891">
    <property type="component" value="Chromosome"/>
</dbReference>
<evidence type="ECO:0000313" key="3">
    <source>
        <dbReference type="Proteomes" id="UP001162891"/>
    </source>
</evidence>
<sequence length="105" mass="10939">MSAHLLIMYPHPKNAAAFDRVYREEHLPYAGPRLGGATGVVSQRVVSADGKRAPYYAISDVTFPSLDALLECASSPGAAEALQHASSISTGGPPTIVMVSDDLAG</sequence>
<evidence type="ECO:0000259" key="1">
    <source>
        <dbReference type="Pfam" id="PF07110"/>
    </source>
</evidence>
<proteinExistence type="predicted"/>
<dbReference type="Gene3D" id="3.30.70.100">
    <property type="match status" value="1"/>
</dbReference>
<feature type="domain" description="EthD" evidence="1">
    <location>
        <begin position="15"/>
        <end position="82"/>
    </location>
</feature>
<reference evidence="3" key="1">
    <citation type="journal article" date="2022" name="Int. J. Syst. Evol. Microbiol.">
        <title>Anaeromyxobacter oryzae sp. nov., Anaeromyxobacter diazotrophicus sp. nov. and Anaeromyxobacter paludicola sp. nov., isolated from paddy soils.</title>
        <authorList>
            <person name="Itoh H."/>
            <person name="Xu Z."/>
            <person name="Mise K."/>
            <person name="Masuda Y."/>
            <person name="Ushijima N."/>
            <person name="Hayakawa C."/>
            <person name="Shiratori Y."/>
            <person name="Senoo K."/>
        </authorList>
    </citation>
    <scope>NUCLEOTIDE SEQUENCE [LARGE SCALE GENOMIC DNA]</scope>
    <source>
        <strain evidence="3">Red232</strain>
    </source>
</reference>
<dbReference type="EMBL" id="AP025591">
    <property type="protein sequence ID" value="BDG05712.1"/>
    <property type="molecule type" value="Genomic_DNA"/>
</dbReference>
<dbReference type="RefSeq" id="WP_248354782.1">
    <property type="nucleotide sequence ID" value="NZ_AP025591.1"/>
</dbReference>
<dbReference type="SUPFAM" id="SSF54909">
    <property type="entry name" value="Dimeric alpha+beta barrel"/>
    <property type="match status" value="1"/>
</dbReference>
<evidence type="ECO:0000313" key="2">
    <source>
        <dbReference type="EMBL" id="BDG05712.1"/>
    </source>
</evidence>
<dbReference type="InterPro" id="IPR009799">
    <property type="entry name" value="EthD_dom"/>
</dbReference>
<dbReference type="Pfam" id="PF07110">
    <property type="entry name" value="EthD"/>
    <property type="match status" value="1"/>
</dbReference>
<keyword evidence="3" id="KW-1185">Reference proteome</keyword>